<evidence type="ECO:0000256" key="3">
    <source>
        <dbReference type="ARBA" id="ARBA00022750"/>
    </source>
</evidence>
<dbReference type="PROSITE" id="PS00141">
    <property type="entry name" value="ASP_PROTEASE"/>
    <property type="match status" value="1"/>
</dbReference>
<gene>
    <name evidence="6" type="ORF">TRFO_28892</name>
</gene>
<comment type="caution">
    <text evidence="6">The sequence shown here is derived from an EMBL/GenBank/DDBJ whole genome shotgun (WGS) entry which is preliminary data.</text>
</comment>
<dbReference type="PROSITE" id="PS50175">
    <property type="entry name" value="ASP_PROT_RETROV"/>
    <property type="match status" value="1"/>
</dbReference>
<dbReference type="Gene3D" id="2.40.70.10">
    <property type="entry name" value="Acid Proteases"/>
    <property type="match status" value="1"/>
</dbReference>
<keyword evidence="4" id="KW-0378">Hydrolase</keyword>
<dbReference type="InterPro" id="IPR001995">
    <property type="entry name" value="Peptidase_A2_cat"/>
</dbReference>
<evidence type="ECO:0000256" key="1">
    <source>
        <dbReference type="ARBA" id="ARBA00009136"/>
    </source>
</evidence>
<evidence type="ECO:0000259" key="5">
    <source>
        <dbReference type="PROSITE" id="PS50175"/>
    </source>
</evidence>
<evidence type="ECO:0000256" key="2">
    <source>
        <dbReference type="ARBA" id="ARBA00022670"/>
    </source>
</evidence>
<dbReference type="Proteomes" id="UP000179807">
    <property type="component" value="Unassembled WGS sequence"/>
</dbReference>
<evidence type="ECO:0000313" key="6">
    <source>
        <dbReference type="EMBL" id="OHT03641.1"/>
    </source>
</evidence>
<proteinExistence type="inferred from homology"/>
<keyword evidence="3" id="KW-0064">Aspartyl protease</keyword>
<dbReference type="Pfam" id="PF09668">
    <property type="entry name" value="Asp_protease"/>
    <property type="match status" value="1"/>
</dbReference>
<name>A0A1J4JWW5_9EUKA</name>
<keyword evidence="7" id="KW-1185">Reference proteome</keyword>
<dbReference type="SUPFAM" id="SSF54236">
    <property type="entry name" value="Ubiquitin-like"/>
    <property type="match status" value="1"/>
</dbReference>
<dbReference type="SUPFAM" id="SSF50630">
    <property type="entry name" value="Acid proteases"/>
    <property type="match status" value="1"/>
</dbReference>
<dbReference type="AlphaFoldDB" id="A0A1J4JWW5"/>
<dbReference type="EMBL" id="MLAK01000819">
    <property type="protein sequence ID" value="OHT03641.1"/>
    <property type="molecule type" value="Genomic_DNA"/>
</dbReference>
<dbReference type="GeneID" id="94841150"/>
<dbReference type="InterPro" id="IPR021109">
    <property type="entry name" value="Peptidase_aspartic_dom_sf"/>
</dbReference>
<comment type="similarity">
    <text evidence="1">Belongs to the DDI1 family.</text>
</comment>
<dbReference type="RefSeq" id="XP_068356777.1">
    <property type="nucleotide sequence ID" value="XM_068506446.1"/>
</dbReference>
<dbReference type="VEuPathDB" id="TrichDB:TRFO_28892"/>
<dbReference type="GO" id="GO:0004190">
    <property type="term" value="F:aspartic-type endopeptidase activity"/>
    <property type="evidence" value="ECO:0007669"/>
    <property type="project" value="UniProtKB-KW"/>
</dbReference>
<evidence type="ECO:0000256" key="4">
    <source>
        <dbReference type="ARBA" id="ARBA00022801"/>
    </source>
</evidence>
<reference evidence="6" key="1">
    <citation type="submission" date="2016-10" db="EMBL/GenBank/DDBJ databases">
        <authorList>
            <person name="Benchimol M."/>
            <person name="Almeida L.G."/>
            <person name="Vasconcelos A.T."/>
            <person name="Perreira-Neves A."/>
            <person name="Rosa I.A."/>
            <person name="Tasca T."/>
            <person name="Bogo M.R."/>
            <person name="de Souza W."/>
        </authorList>
    </citation>
    <scope>NUCLEOTIDE SEQUENCE [LARGE SCALE GENOMIC DNA]</scope>
    <source>
        <strain evidence="6">K</strain>
    </source>
</reference>
<feature type="domain" description="Peptidase A2" evidence="5">
    <location>
        <begin position="138"/>
        <end position="152"/>
    </location>
</feature>
<dbReference type="InterPro" id="IPR019103">
    <property type="entry name" value="Peptidase_aspartic_DDI1-type"/>
</dbReference>
<dbReference type="PANTHER" id="PTHR12917">
    <property type="entry name" value="ASPARTYL PROTEASE DDI-RELATED"/>
    <property type="match status" value="1"/>
</dbReference>
<evidence type="ECO:0000313" key="7">
    <source>
        <dbReference type="Proteomes" id="UP000179807"/>
    </source>
</evidence>
<dbReference type="OrthoDB" id="1047367at2759"/>
<accession>A0A1J4JWW5</accession>
<organism evidence="6 7">
    <name type="scientific">Tritrichomonas foetus</name>
    <dbReference type="NCBI Taxonomy" id="1144522"/>
    <lineage>
        <taxon>Eukaryota</taxon>
        <taxon>Metamonada</taxon>
        <taxon>Parabasalia</taxon>
        <taxon>Tritrichomonadida</taxon>
        <taxon>Tritrichomonadidae</taxon>
        <taxon>Tritrichomonas</taxon>
    </lineage>
</organism>
<dbReference type="GO" id="GO:0006508">
    <property type="term" value="P:proteolysis"/>
    <property type="evidence" value="ECO:0007669"/>
    <property type="project" value="UniProtKB-KW"/>
</dbReference>
<sequence>MIVVIRMPNGEEDTLLINSDSYIDDIRRYIAEKNNWKQESIYLCTNLRLLKNSQTIRSITSQNIVTLDVVHQCSQFSYYNPENYEVKVDISEQFSIFQKIQATKIHENFLSTFDSSPELFIPVNSLYYIYGEINNHKIEALVDTGAQISIMSLKLAQKLSIEFLIDVNMIVNYTGIDGKNQAHGVINSVKMKVGNQIDRVRLVIIKHRDDYCILGLDWIKRNHAVLDFNQEIITLRNKEKIKLHTHE</sequence>
<dbReference type="PANTHER" id="PTHR12917:SF1">
    <property type="entry name" value="AT13091P"/>
    <property type="match status" value="1"/>
</dbReference>
<keyword evidence="2" id="KW-0645">Protease</keyword>
<dbReference type="InterPro" id="IPR001969">
    <property type="entry name" value="Aspartic_peptidase_AS"/>
</dbReference>
<dbReference type="InterPro" id="IPR029071">
    <property type="entry name" value="Ubiquitin-like_domsf"/>
</dbReference>
<protein>
    <submittedName>
        <fullName evidence="6">Clan AA, family A2, retrotansposon aspartic peptidase</fullName>
    </submittedName>
</protein>